<evidence type="ECO:0000256" key="1">
    <source>
        <dbReference type="SAM" id="MobiDB-lite"/>
    </source>
</evidence>
<protein>
    <submittedName>
        <fullName evidence="2">Uncharacterized protein</fullName>
    </submittedName>
</protein>
<accession>A0ABR0SSY1</accession>
<feature type="region of interest" description="Disordered" evidence="1">
    <location>
        <begin position="87"/>
        <end position="110"/>
    </location>
</feature>
<dbReference type="EMBL" id="JAVFKD010000004">
    <property type="protein sequence ID" value="KAK5995219.1"/>
    <property type="molecule type" value="Genomic_DNA"/>
</dbReference>
<keyword evidence="3" id="KW-1185">Reference proteome</keyword>
<reference evidence="2 3" key="1">
    <citation type="submission" date="2024-01" db="EMBL/GenBank/DDBJ databases">
        <title>Complete genome of Cladobotryum mycophilum ATHUM6906.</title>
        <authorList>
            <person name="Christinaki A.C."/>
            <person name="Myridakis A.I."/>
            <person name="Kouvelis V.N."/>
        </authorList>
    </citation>
    <scope>NUCLEOTIDE SEQUENCE [LARGE SCALE GENOMIC DNA]</scope>
    <source>
        <strain evidence="2 3">ATHUM6906</strain>
    </source>
</reference>
<feature type="compositionally biased region" description="Polar residues" evidence="1">
    <location>
        <begin position="12"/>
        <end position="36"/>
    </location>
</feature>
<organism evidence="2 3">
    <name type="scientific">Cladobotryum mycophilum</name>
    <dbReference type="NCBI Taxonomy" id="491253"/>
    <lineage>
        <taxon>Eukaryota</taxon>
        <taxon>Fungi</taxon>
        <taxon>Dikarya</taxon>
        <taxon>Ascomycota</taxon>
        <taxon>Pezizomycotina</taxon>
        <taxon>Sordariomycetes</taxon>
        <taxon>Hypocreomycetidae</taxon>
        <taxon>Hypocreales</taxon>
        <taxon>Hypocreaceae</taxon>
        <taxon>Cladobotryum</taxon>
    </lineage>
</organism>
<feature type="compositionally biased region" description="Basic and acidic residues" evidence="1">
    <location>
        <begin position="586"/>
        <end position="595"/>
    </location>
</feature>
<feature type="region of interest" description="Disordered" evidence="1">
    <location>
        <begin position="1"/>
        <end position="53"/>
    </location>
</feature>
<feature type="region of interest" description="Disordered" evidence="1">
    <location>
        <begin position="289"/>
        <end position="333"/>
    </location>
</feature>
<evidence type="ECO:0000313" key="2">
    <source>
        <dbReference type="EMBL" id="KAK5995219.1"/>
    </source>
</evidence>
<proteinExistence type="predicted"/>
<dbReference type="Proteomes" id="UP001338125">
    <property type="component" value="Unassembled WGS sequence"/>
</dbReference>
<feature type="region of interest" description="Disordered" evidence="1">
    <location>
        <begin position="515"/>
        <end position="561"/>
    </location>
</feature>
<gene>
    <name evidence="2" type="ORF">PT974_03617</name>
</gene>
<name>A0ABR0SSY1_9HYPO</name>
<feature type="compositionally biased region" description="Polar residues" evidence="1">
    <location>
        <begin position="307"/>
        <end position="320"/>
    </location>
</feature>
<feature type="compositionally biased region" description="Basic and acidic residues" evidence="1">
    <location>
        <begin position="1"/>
        <end position="11"/>
    </location>
</feature>
<feature type="region of interest" description="Disordered" evidence="1">
    <location>
        <begin position="243"/>
        <end position="263"/>
    </location>
</feature>
<sequence length="605" mass="67026">MYTTDPRDLPKQTETIVDQSTSSPSNPFNSQRSSFYIPSGPTENRDGKSPAQDNLHKGIRHIREYSEDSVGSWSTSQYSTYRRPCEIVTGDGMGSETGKPYDRKPRGLGQDDRWSTAAEINRIFSVPEIGRQDSSIIAREVIQQLRMQTFPNGDAYNIDGTETTGRNSNTFIVTERDIQDIIESSLRKLGQRESIAIGSESRQGDLHRPSRFSLVGLDNQHKGIKPRPSVVLDPATTISVPKTLFSGSGSSGKRKRTKTRGRDLSTTATIISRQSVAEITWTRNGGHIGELSDSNGDSDIIAPSEDSGCTSPRCPSSISSLPPAGYSKQRKPSRNKYSIHDYIVSGNVTYSPFKTKSKEDIFRVSDASSNITSFPTLRNRHCTLEWTKPIVAVGEIDRDVSPDMYDFGVDAHCGVASHRHTLFTEDSLQRRWTTNHSIFDDIPGHSNGDTWHVRRSTLALPSLTRTQSFGNLIRLSSRRRRSVPSLSAKHDAPKEGFLPNIVDKIVKGGQRIIKGSLGRKEPGDAWALEPNASPASSHIAAYNPPPSRDSNPRDRTSRSSEQDRVALLEVMMGGNLINHRRRHTCSEDNRPHVCENDMDGVVRGG</sequence>
<feature type="compositionally biased region" description="Basic and acidic residues" evidence="1">
    <location>
        <begin position="550"/>
        <end position="561"/>
    </location>
</feature>
<evidence type="ECO:0000313" key="3">
    <source>
        <dbReference type="Proteomes" id="UP001338125"/>
    </source>
</evidence>
<comment type="caution">
    <text evidence="2">The sequence shown here is derived from an EMBL/GenBank/DDBJ whole genome shotgun (WGS) entry which is preliminary data.</text>
</comment>
<feature type="region of interest" description="Disordered" evidence="1">
    <location>
        <begin position="586"/>
        <end position="605"/>
    </location>
</feature>
<feature type="compositionally biased region" description="Basic and acidic residues" evidence="1">
    <location>
        <begin position="99"/>
        <end position="110"/>
    </location>
</feature>